<name>A0ABP0JML9_9DINO</name>
<protein>
    <submittedName>
        <fullName evidence="2">GTPase HflX (GTP-binding protein HflX)</fullName>
    </submittedName>
</protein>
<dbReference type="PANTHER" id="PTHR33835">
    <property type="entry name" value="YALI0C07656P"/>
    <property type="match status" value="1"/>
</dbReference>
<dbReference type="Pfam" id="PF14234">
    <property type="entry name" value="DUF4336"/>
    <property type="match status" value="1"/>
</dbReference>
<dbReference type="Pfam" id="PF01926">
    <property type="entry name" value="MMR_HSR1"/>
    <property type="match status" value="1"/>
</dbReference>
<dbReference type="PANTHER" id="PTHR33835:SF2">
    <property type="entry name" value="LYSINE-TRNA LIGASE"/>
    <property type="match status" value="1"/>
</dbReference>
<feature type="domain" description="Hflx-type G" evidence="1">
    <location>
        <begin position="396"/>
        <end position="512"/>
    </location>
</feature>
<dbReference type="SUPFAM" id="SSF52540">
    <property type="entry name" value="P-loop containing nucleoside triphosphate hydrolases"/>
    <property type="match status" value="1"/>
</dbReference>
<dbReference type="InterPro" id="IPR030394">
    <property type="entry name" value="G_HFLX_dom"/>
</dbReference>
<accession>A0ABP0JML9</accession>
<gene>
    <name evidence="2" type="ORF">SCF082_LOCUS12872</name>
</gene>
<organism evidence="2 3">
    <name type="scientific">Durusdinium trenchii</name>
    <dbReference type="NCBI Taxonomy" id="1381693"/>
    <lineage>
        <taxon>Eukaryota</taxon>
        <taxon>Sar</taxon>
        <taxon>Alveolata</taxon>
        <taxon>Dinophyceae</taxon>
        <taxon>Suessiales</taxon>
        <taxon>Symbiodiniaceae</taxon>
        <taxon>Durusdinium</taxon>
    </lineage>
</organism>
<dbReference type="Gene3D" id="3.40.50.300">
    <property type="entry name" value="P-loop containing nucleotide triphosphate hydrolases"/>
    <property type="match status" value="1"/>
</dbReference>
<dbReference type="InterPro" id="IPR006073">
    <property type="entry name" value="GTP-bd"/>
</dbReference>
<dbReference type="InterPro" id="IPR025638">
    <property type="entry name" value="DUF4336"/>
</dbReference>
<evidence type="ECO:0000313" key="3">
    <source>
        <dbReference type="Proteomes" id="UP001642464"/>
    </source>
</evidence>
<dbReference type="EMBL" id="CAXAMM010007891">
    <property type="protein sequence ID" value="CAK9015687.1"/>
    <property type="molecule type" value="Genomic_DNA"/>
</dbReference>
<comment type="caution">
    <text evidence="2">The sequence shown here is derived from an EMBL/GenBank/DDBJ whole genome shotgun (WGS) entry which is preliminary data.</text>
</comment>
<sequence>MWTFEQEQKLANIAVNVRMTVIKLEDGSLWVHNPVAPTEECEALLRELGLPVKYIVLGTAQYEHKIFVAPFARRWPDAKVYSVQQWSWPLDLPSAFYGIFSTELKDGEETPWSSEIDKQLLCPKDRLGLGYSAAECAFFHRRSKTLICTDALVYVPEEPPAVLDREELTGLGRTAGNFILDLVGLVNWRGSGDTVRKAIQEESAGPTPSDAALLRKGWQRDALLSLYFGPDGKSIVDPSQAFKAISGRWIVGPVCYSLVYGGRIRKEVKEWSERLCEWDVQQILPGHFAGPVGGNGDDIRRAFEVLEENVEATEPADFALPWPFPQPVRYPAEVWWDTPTLGKVLQEPEPRAFGLIVNRLAGSDLVVKDGVFVTLDLAARRFELPSGSQCHILDSVGFIKDLPIELVEVFQATIQELQAATVILHVRDMAHPSREEQGQTVRSVLDENGIEEERVIEVWNKTDLLTERQVQHLLFLHRRKDDASPVPTISALTGDGFDHLLETVEKKLQDLSVKLVPGLNTSTALEVSCTGPQLVRIPHDLPPQQASCLMNESSHAMCEIACSACS</sequence>
<keyword evidence="3" id="KW-1185">Reference proteome</keyword>
<proteinExistence type="predicted"/>
<evidence type="ECO:0000313" key="2">
    <source>
        <dbReference type="EMBL" id="CAK9015687.1"/>
    </source>
</evidence>
<dbReference type="PROSITE" id="PS51705">
    <property type="entry name" value="G_HFLX"/>
    <property type="match status" value="1"/>
</dbReference>
<reference evidence="2 3" key="1">
    <citation type="submission" date="2024-02" db="EMBL/GenBank/DDBJ databases">
        <authorList>
            <person name="Chen Y."/>
            <person name="Shah S."/>
            <person name="Dougan E. K."/>
            <person name="Thang M."/>
            <person name="Chan C."/>
        </authorList>
    </citation>
    <scope>NUCLEOTIDE SEQUENCE [LARGE SCALE GENOMIC DNA]</scope>
</reference>
<dbReference type="InterPro" id="IPR027417">
    <property type="entry name" value="P-loop_NTPase"/>
</dbReference>
<dbReference type="Proteomes" id="UP001642464">
    <property type="component" value="Unassembled WGS sequence"/>
</dbReference>
<evidence type="ECO:0000259" key="1">
    <source>
        <dbReference type="PROSITE" id="PS51705"/>
    </source>
</evidence>